<evidence type="ECO:0000256" key="3">
    <source>
        <dbReference type="ARBA" id="ARBA00022629"/>
    </source>
</evidence>
<name>A0A4Z0JJQ8_9LACO</name>
<dbReference type="Gene3D" id="3.30.420.40">
    <property type="match status" value="1"/>
</dbReference>
<dbReference type="OrthoDB" id="6501901at2"/>
<dbReference type="InterPro" id="IPR000600">
    <property type="entry name" value="ROK"/>
</dbReference>
<gene>
    <name evidence="4" type="ORF">EGT49_09820</name>
</gene>
<dbReference type="PANTHER" id="PTHR18964:SF149">
    <property type="entry name" value="BIFUNCTIONAL UDP-N-ACETYLGLUCOSAMINE 2-EPIMERASE_N-ACETYLMANNOSAMINE KINASE"/>
    <property type="match status" value="1"/>
</dbReference>
<organism evidence="4 5">
    <name type="scientific">Companilactobacillus suantsaicola</name>
    <dbReference type="NCBI Taxonomy" id="2487723"/>
    <lineage>
        <taxon>Bacteria</taxon>
        <taxon>Bacillati</taxon>
        <taxon>Bacillota</taxon>
        <taxon>Bacilli</taxon>
        <taxon>Lactobacillales</taxon>
        <taxon>Lactobacillaceae</taxon>
        <taxon>Companilactobacillus</taxon>
    </lineage>
</organism>
<accession>A0A4Z0JJQ8</accession>
<dbReference type="RefSeq" id="WP_135373829.1">
    <property type="nucleotide sequence ID" value="NZ_RKLY01000028.1"/>
</dbReference>
<dbReference type="SUPFAM" id="SSF46785">
    <property type="entry name" value="Winged helix' DNA-binding domain"/>
    <property type="match status" value="1"/>
</dbReference>
<protein>
    <submittedName>
        <fullName evidence="4">ROK family transcriptional regulator</fullName>
    </submittedName>
</protein>
<dbReference type="Gene3D" id="1.10.10.10">
    <property type="entry name" value="Winged helix-like DNA-binding domain superfamily/Winged helix DNA-binding domain"/>
    <property type="match status" value="1"/>
</dbReference>
<evidence type="ECO:0000256" key="2">
    <source>
        <dbReference type="ARBA" id="ARBA00006479"/>
    </source>
</evidence>
<comment type="function">
    <text evidence="1">Transcriptional repressor of xylose-utilizing enzymes.</text>
</comment>
<dbReference type="EMBL" id="RKLY01000028">
    <property type="protein sequence ID" value="TGD22008.1"/>
    <property type="molecule type" value="Genomic_DNA"/>
</dbReference>
<comment type="similarity">
    <text evidence="2">Belongs to the ROK (NagC/XylR) family.</text>
</comment>
<reference evidence="4 5" key="1">
    <citation type="submission" date="2018-10" db="EMBL/GenBank/DDBJ databases">
        <title>Lactobacillus sp. R7 and Lactobacillus sp. R19 isolated from fermented mustard green product of Taiwan.</title>
        <authorList>
            <person name="Lin S.-T."/>
        </authorList>
    </citation>
    <scope>NUCLEOTIDE SEQUENCE [LARGE SCALE GENOMIC DNA]</scope>
    <source>
        <strain evidence="4 5">BCRC 81127</strain>
    </source>
</reference>
<keyword evidence="3" id="KW-0119">Carbohydrate metabolism</keyword>
<keyword evidence="5" id="KW-1185">Reference proteome</keyword>
<dbReference type="AlphaFoldDB" id="A0A4Z0JJQ8"/>
<evidence type="ECO:0000313" key="5">
    <source>
        <dbReference type="Proteomes" id="UP000298021"/>
    </source>
</evidence>
<proteinExistence type="inferred from homology"/>
<evidence type="ECO:0000313" key="4">
    <source>
        <dbReference type="EMBL" id="TGD22008.1"/>
    </source>
</evidence>
<comment type="caution">
    <text evidence="4">The sequence shown here is derived from an EMBL/GenBank/DDBJ whole genome shotgun (WGS) entry which is preliminary data.</text>
</comment>
<dbReference type="InterPro" id="IPR036390">
    <property type="entry name" value="WH_DNA-bd_sf"/>
</dbReference>
<dbReference type="Pfam" id="PF00480">
    <property type="entry name" value="ROK"/>
    <property type="match status" value="1"/>
</dbReference>
<keyword evidence="3" id="KW-0859">Xylose metabolism</keyword>
<dbReference type="Proteomes" id="UP000298021">
    <property type="component" value="Unassembled WGS sequence"/>
</dbReference>
<dbReference type="InterPro" id="IPR036388">
    <property type="entry name" value="WH-like_DNA-bd_sf"/>
</dbReference>
<dbReference type="PANTHER" id="PTHR18964">
    <property type="entry name" value="ROK (REPRESSOR, ORF, KINASE) FAMILY"/>
    <property type="match status" value="1"/>
</dbReference>
<dbReference type="InterPro" id="IPR043129">
    <property type="entry name" value="ATPase_NBD"/>
</dbReference>
<evidence type="ECO:0000256" key="1">
    <source>
        <dbReference type="ARBA" id="ARBA00002486"/>
    </source>
</evidence>
<dbReference type="SUPFAM" id="SSF53067">
    <property type="entry name" value="Actin-like ATPase domain"/>
    <property type="match status" value="1"/>
</dbReference>
<sequence length="324" mass="36253">MTLENQFSRRQRNLLTVLQLLDTNGALSAKQLSEMTNLSVVSINKLIDVLSQNNLIDLNFINTRGRRAKIYQINYKNVNLGLIQISQVNSEIIVDYSLTDLSGETLQKATLRKKIDSISEILNFIKEQTQSNKPYKLIVGVSGDEMEDIMQLSDVSILEGINLSKALKISTEVDSIIINDVNAATLGSATQLKQNQNSAVGIYFPKDFGPGVGIVINNQLITGADGLAGEIVYSSINQNSEIQQQITDHLQNIIAFLNPNLVTVYIDELNFSAFQITQIIQTLHRNLPLHQNYRLDFNRNFQQDYLLGLATIGKNDYFEILSSN</sequence>
<dbReference type="GO" id="GO:0042732">
    <property type="term" value="P:D-xylose metabolic process"/>
    <property type="evidence" value="ECO:0007669"/>
    <property type="project" value="UniProtKB-KW"/>
</dbReference>
<dbReference type="CDD" id="cd23763">
    <property type="entry name" value="ASKHA_ATPase_ROK"/>
    <property type="match status" value="1"/>
</dbReference>